<sequence>MPNGLIHDDSLRLHPDGLALSLTIPWYRSLWLSSVTSLALTIDGDEISDEDIRFELDGVSYTLDEIPEQSETLWFLQQHPLLVVRRAVPVALGESHDVTLVGQLRLPYMQIAPGTDAGPGMYVPNFVRDVRTLTVTDRDAAAPALVSEVPPPPPATEEDPFALGLTLYSASAEFRAGWYDFDGLLDRVAELGIGPGIEIVASQVVPTYPVVSDEFVRTWRAAFDRHGFDESSFGANLDMGRRRDRDMTPDEEFEFSELMFHGARKLGFPLVRIQSAKPELLRRLLPIAEDLELKLAYEIHAPMGPNSEPIMKVRETYAELDSPLLGFVADFSSTMHSMSPTLLRGVQRAGLDDEALDRLQAIWATDATMQERQQEFIGYLKSRDFDPGRLGSFAHLAFNMHGHVAPEEWADIMPQILHVHAKFYDIDENGQEPAIDYPELVRVFVEGGYRGYWSSEWEGHAFAELGEVDPLVLVRRQHDLIRAAMRSLQPTSA</sequence>
<keyword evidence="1 6" id="KW-0456">Lyase</keyword>
<dbReference type="InterPro" id="IPR050312">
    <property type="entry name" value="IolE/XylAMocC-like"/>
</dbReference>
<dbReference type="SUPFAM" id="SSF51658">
    <property type="entry name" value="Xylose isomerase-like"/>
    <property type="match status" value="1"/>
</dbReference>
<evidence type="ECO:0000313" key="7">
    <source>
        <dbReference type="Proteomes" id="UP000325827"/>
    </source>
</evidence>
<gene>
    <name evidence="6" type="ORF">F6B43_18755</name>
</gene>
<dbReference type="Pfam" id="PF19906">
    <property type="entry name" value="CGDB"/>
    <property type="match status" value="1"/>
</dbReference>
<name>A0A5J5IX64_9MICO</name>
<evidence type="ECO:0000256" key="2">
    <source>
        <dbReference type="ARBA" id="ARBA00023277"/>
    </source>
</evidence>
<dbReference type="OrthoDB" id="3520171at2"/>
<protein>
    <recommendedName>
        <fullName evidence="4">C-deglycosylation enzyme beta subunit</fullName>
    </recommendedName>
</protein>
<evidence type="ECO:0000256" key="3">
    <source>
        <dbReference type="ARBA" id="ARBA00046336"/>
    </source>
</evidence>
<keyword evidence="7" id="KW-1185">Reference proteome</keyword>
<accession>A0A5J5IX64</accession>
<dbReference type="EMBL" id="VYSA01000006">
    <property type="protein sequence ID" value="KAA9105085.1"/>
    <property type="molecule type" value="Genomic_DNA"/>
</dbReference>
<reference evidence="7" key="1">
    <citation type="submission" date="2019-09" db="EMBL/GenBank/DDBJ databases">
        <title>Mumia zhuanghuii sp. nov. isolated from the intestinal contents of plateau pika (Ochotona curzoniae) in the Qinghai-Tibet plateau of China.</title>
        <authorList>
            <person name="Tian Z."/>
        </authorList>
    </citation>
    <scope>NUCLEOTIDE SEQUENCE [LARGE SCALE GENOMIC DNA]</scope>
    <source>
        <strain evidence="7">JCM 30598</strain>
    </source>
</reference>
<evidence type="ECO:0000259" key="5">
    <source>
        <dbReference type="Pfam" id="PF19906"/>
    </source>
</evidence>
<dbReference type="Gene3D" id="3.20.20.150">
    <property type="entry name" value="Divalent-metal-dependent TIM barrel enzymes"/>
    <property type="match status" value="1"/>
</dbReference>
<evidence type="ECO:0000256" key="4">
    <source>
        <dbReference type="ARBA" id="ARBA00047208"/>
    </source>
</evidence>
<dbReference type="InterPro" id="IPR045959">
    <property type="entry name" value="CGDB"/>
</dbReference>
<dbReference type="RefSeq" id="WP_150450544.1">
    <property type="nucleotide sequence ID" value="NZ_VYSA01000006.1"/>
</dbReference>
<evidence type="ECO:0000256" key="1">
    <source>
        <dbReference type="ARBA" id="ARBA00023239"/>
    </source>
</evidence>
<dbReference type="Proteomes" id="UP000325827">
    <property type="component" value="Unassembled WGS sequence"/>
</dbReference>
<comment type="caution">
    <text evidence="6">The sequence shown here is derived from an EMBL/GenBank/DDBJ whole genome shotgun (WGS) entry which is preliminary data.</text>
</comment>
<dbReference type="AlphaFoldDB" id="A0A5J5IX64"/>
<proteinExistence type="inferred from homology"/>
<feature type="domain" description="C-glycoside deglycosidase beta subunit" evidence="5">
    <location>
        <begin position="16"/>
        <end position="108"/>
    </location>
</feature>
<keyword evidence="6" id="KW-0670">Pyruvate</keyword>
<keyword evidence="2" id="KW-0119">Carbohydrate metabolism</keyword>
<comment type="similarity">
    <text evidence="3">Belongs to the C-glycoside deglycosidase beta subunit family.</text>
</comment>
<organism evidence="6 7">
    <name type="scientific">Microbacterium rhizomatis</name>
    <dbReference type="NCBI Taxonomy" id="1631477"/>
    <lineage>
        <taxon>Bacteria</taxon>
        <taxon>Bacillati</taxon>
        <taxon>Actinomycetota</taxon>
        <taxon>Actinomycetes</taxon>
        <taxon>Micrococcales</taxon>
        <taxon>Microbacteriaceae</taxon>
        <taxon>Microbacterium</taxon>
    </lineage>
</organism>
<dbReference type="PANTHER" id="PTHR12110:SF53">
    <property type="entry name" value="BLR5974 PROTEIN"/>
    <property type="match status" value="1"/>
</dbReference>
<evidence type="ECO:0000313" key="6">
    <source>
        <dbReference type="EMBL" id="KAA9105085.1"/>
    </source>
</evidence>
<dbReference type="InterPro" id="IPR036237">
    <property type="entry name" value="Xyl_isomerase-like_sf"/>
</dbReference>
<dbReference type="GO" id="GO:0016829">
    <property type="term" value="F:lyase activity"/>
    <property type="evidence" value="ECO:0007669"/>
    <property type="project" value="UniProtKB-KW"/>
</dbReference>
<dbReference type="PANTHER" id="PTHR12110">
    <property type="entry name" value="HYDROXYPYRUVATE ISOMERASE"/>
    <property type="match status" value="1"/>
</dbReference>